<sequence length="87" mass="9822">MHRATTKPTFKQACEHVSAFRAAAAFDGRAAAYHFLNAHKSFLFDKSWMALRPNPVAFWLNEVGVMFSSVEHDISGIDFTFQQIEDG</sequence>
<keyword evidence="2" id="KW-1185">Reference proteome</keyword>
<evidence type="ECO:0000313" key="2">
    <source>
        <dbReference type="Proteomes" id="UP000682982"/>
    </source>
</evidence>
<gene>
    <name evidence="1" type="ORF">KDM87_14945</name>
</gene>
<name>A0ABS5H5Q6_9BURK</name>
<protein>
    <submittedName>
        <fullName evidence="1">Uncharacterized protein</fullName>
    </submittedName>
</protein>
<dbReference type="EMBL" id="JAGSPK010000005">
    <property type="protein sequence ID" value="MBR7793890.1"/>
    <property type="molecule type" value="Genomic_DNA"/>
</dbReference>
<comment type="caution">
    <text evidence="1">The sequence shown here is derived from an EMBL/GenBank/DDBJ whole genome shotgun (WGS) entry which is preliminary data.</text>
</comment>
<dbReference type="Proteomes" id="UP000682982">
    <property type="component" value="Unassembled WGS sequence"/>
</dbReference>
<reference evidence="1 2" key="1">
    <citation type="submission" date="2021-04" db="EMBL/GenBank/DDBJ databases">
        <title>novel species isolated from subtropical streams in China.</title>
        <authorList>
            <person name="Lu H."/>
        </authorList>
    </citation>
    <scope>NUCLEOTIDE SEQUENCE [LARGE SCALE GENOMIC DNA]</scope>
    <source>
        <strain evidence="1 2">FT147W</strain>
    </source>
</reference>
<evidence type="ECO:0000313" key="1">
    <source>
        <dbReference type="EMBL" id="MBR7793890.1"/>
    </source>
</evidence>
<accession>A0ABS5H5Q6</accession>
<proteinExistence type="predicted"/>
<organism evidence="1 2">
    <name type="scientific">Undibacterium rivi</name>
    <dbReference type="NCBI Taxonomy" id="2828729"/>
    <lineage>
        <taxon>Bacteria</taxon>
        <taxon>Pseudomonadati</taxon>
        <taxon>Pseudomonadota</taxon>
        <taxon>Betaproteobacteria</taxon>
        <taxon>Burkholderiales</taxon>
        <taxon>Oxalobacteraceae</taxon>
        <taxon>Undibacterium</taxon>
    </lineage>
</organism>